<organism evidence="1 2">
    <name type="scientific">Vermiconidia calcicola</name>
    <dbReference type="NCBI Taxonomy" id="1690605"/>
    <lineage>
        <taxon>Eukaryota</taxon>
        <taxon>Fungi</taxon>
        <taxon>Dikarya</taxon>
        <taxon>Ascomycota</taxon>
        <taxon>Pezizomycotina</taxon>
        <taxon>Dothideomycetes</taxon>
        <taxon>Dothideomycetidae</taxon>
        <taxon>Mycosphaerellales</taxon>
        <taxon>Extremaceae</taxon>
        <taxon>Vermiconidia</taxon>
    </lineage>
</organism>
<dbReference type="EMBL" id="JAUTXU010000075">
    <property type="protein sequence ID" value="KAK3711577.1"/>
    <property type="molecule type" value="Genomic_DNA"/>
</dbReference>
<dbReference type="Proteomes" id="UP001281147">
    <property type="component" value="Unassembled WGS sequence"/>
</dbReference>
<proteinExistence type="predicted"/>
<evidence type="ECO:0000313" key="1">
    <source>
        <dbReference type="EMBL" id="KAK3711577.1"/>
    </source>
</evidence>
<sequence>MSSESSRERRQPLADDQTPSFWHRMRHHRKPHAPYGLHAEAPPPPQPSISASVLNSNNGKVPRQEGQQSVVKEATSYSTKDASPTKPIRVDKSTASLGMAETDALSDMAASPPDDIFKMANGTGYASQTSDSEGLSTLDDIRSRVGKSVSSLFTLLDAVRAPVPTQTGDGSTLPKKQPDSPLYDIKVILRDISTLGIDKIEDLVEVVAKAKQNEPLDDKKYYMEHLIQAAACLPDDIVSKNITNGFLTTLWDDLQHPPQMLLSQEFTFRQPDGSKNNYEMPHIGAAGMPYARTVTPKTLRSGTMPDPAVLFDTLMARKNPEGEEHPTKISSMLFYLASIIIHDCFKTNRFDYNISDTSSYLDLAPLYGSNWEDQKRMRTFRDGKVKPDCFSETRLLSFPPGVGALLIMFNRYHNYVAEQLALINEDNRFTENTNNPSVNRYGETVNRRDDDLFQTGRLITCGLYVNIILKDYVRTILNLNRTDLDWSLDPRAIIPDGPRPGTGNQVSCEFNLVYRWHSAISQRDDNWTQALFHQMFPQWKPSEIATPDGMKELFMRLSKDEKKLAALDPHERPFPVLERETLTRIKEGPFKGNFKDDDVADILVAGIEDCANAMGPQQVPTVMKAIEILGIMQARTWRVATLNEFRKHFDLEPHRTFDSITENKEVAEALKHLYDTPDNVELYPGLVVEDAKKPMLPGSGLCPSYTISRGVLSDAVALVRGDRFYTTSYTPSALTNWGYREASSDVSIDNGCVFYKLFLRALPNNFDPASVYAHYPMTIPQGPDGMKDVLQRLGKAHRYNFEQPAPIKKPTVLFTYDAAKKILSNQDAFHVTSGKAMEFLMGPAARNFMLAGDGPANASSRKYMENALYLGEPSRGMPSGSEKWLISIRDFYEEITTNLLHEKGYTLAGMHEVDIIRDVGNVAHIHFAAEMFSIPLKTKDFPRGIFTEYQLYLVMAAVFTCVFFDVDPPKSFPLRQQAYEATQMLGNIMQVQVAAIKNTGKIAATLIEAIKPTARPLAQYGVHMITQLLKEDRSIADVVWGNTMGTLGGMVAPQGQLFGQVMDYYLGDGFVHMRDIHKLAKANTPAADEKLLKYLLEGLRLNGETGVFRQVQKDITITDKNGIKGYPQEHHFKPGDKVLVNLKAAGRDPIAYPNPEKLDLNRPIDSYVQLGHGVHQCLGLPMMRVALTTMLKVVGRLENLRPARVSLGQNPFAMSRVKKVVKEFVPGDLEHVPEEWHYHAFLTEDWDMYFPLPTTLKVNWDGGSTK</sequence>
<keyword evidence="2" id="KW-1185">Reference proteome</keyword>
<protein>
    <submittedName>
        <fullName evidence="1">Uncharacterized protein</fullName>
    </submittedName>
</protein>
<reference evidence="1" key="1">
    <citation type="submission" date="2023-07" db="EMBL/GenBank/DDBJ databases">
        <title>Black Yeasts Isolated from many extreme environments.</title>
        <authorList>
            <person name="Coleine C."/>
            <person name="Stajich J.E."/>
            <person name="Selbmann L."/>
        </authorList>
    </citation>
    <scope>NUCLEOTIDE SEQUENCE</scope>
    <source>
        <strain evidence="1">CCFEE 5714</strain>
    </source>
</reference>
<evidence type="ECO:0000313" key="2">
    <source>
        <dbReference type="Proteomes" id="UP001281147"/>
    </source>
</evidence>
<name>A0ACC3N7U1_9PEZI</name>
<comment type="caution">
    <text evidence="1">The sequence shown here is derived from an EMBL/GenBank/DDBJ whole genome shotgun (WGS) entry which is preliminary data.</text>
</comment>
<gene>
    <name evidence="1" type="ORF">LTR37_009568</name>
</gene>
<accession>A0ACC3N7U1</accession>